<proteinExistence type="predicted"/>
<feature type="compositionally biased region" description="Acidic residues" evidence="1">
    <location>
        <begin position="218"/>
        <end position="235"/>
    </location>
</feature>
<name>A0ABZ1EUF0_9ACTN</name>
<reference evidence="2 3" key="1">
    <citation type="submission" date="2022-10" db="EMBL/GenBank/DDBJ databases">
        <title>The complete genomes of actinobacterial strains from the NBC collection.</title>
        <authorList>
            <person name="Joergensen T.S."/>
            <person name="Alvarez Arevalo M."/>
            <person name="Sterndorff E.B."/>
            <person name="Faurdal D."/>
            <person name="Vuksanovic O."/>
            <person name="Mourched A.-S."/>
            <person name="Charusanti P."/>
            <person name="Shaw S."/>
            <person name="Blin K."/>
            <person name="Weber T."/>
        </authorList>
    </citation>
    <scope>NUCLEOTIDE SEQUENCE [LARGE SCALE GENOMIC DNA]</scope>
    <source>
        <strain evidence="2 3">NBC 01792</strain>
    </source>
</reference>
<gene>
    <name evidence="2" type="ORF">OG849_10745</name>
</gene>
<accession>A0ABZ1EUF0</accession>
<sequence length="241" mass="25893">MVLAAAVAGVTAWSATAQSETVAHRDAQPERIMKGREVFHFKTVAEMASTSTAVVHAEVVDVKPGRIVGDAESGGVDQAREVTLSVDTSFRRPFVSAPSTIVLEEWGWDESGNGYQVGNVTWSAVGDKGYYFLARTDDESRWRLVNTQGRALESPDLFLTSSADPGSEIHREIQSADSLHFNVYLKRLLDTKNPSPDLPRPQAEPEGLTGDAANVPAPDDDIEEPIPDDSVDDGSEPGSGG</sequence>
<feature type="region of interest" description="Disordered" evidence="1">
    <location>
        <begin position="191"/>
        <end position="241"/>
    </location>
</feature>
<evidence type="ECO:0000313" key="2">
    <source>
        <dbReference type="EMBL" id="WSB07696.1"/>
    </source>
</evidence>
<evidence type="ECO:0000313" key="3">
    <source>
        <dbReference type="Proteomes" id="UP001356428"/>
    </source>
</evidence>
<evidence type="ECO:0000256" key="1">
    <source>
        <dbReference type="SAM" id="MobiDB-lite"/>
    </source>
</evidence>
<organism evidence="2 3">
    <name type="scientific">Streptomyces cyaneofuscatus</name>
    <dbReference type="NCBI Taxonomy" id="66883"/>
    <lineage>
        <taxon>Bacteria</taxon>
        <taxon>Bacillati</taxon>
        <taxon>Actinomycetota</taxon>
        <taxon>Actinomycetes</taxon>
        <taxon>Kitasatosporales</taxon>
        <taxon>Streptomycetaceae</taxon>
        <taxon>Streptomyces</taxon>
    </lineage>
</organism>
<dbReference type="EMBL" id="CP109083">
    <property type="protein sequence ID" value="WSB07696.1"/>
    <property type="molecule type" value="Genomic_DNA"/>
</dbReference>
<dbReference type="Proteomes" id="UP001356428">
    <property type="component" value="Chromosome"/>
</dbReference>
<keyword evidence="3" id="KW-1185">Reference proteome</keyword>
<protein>
    <submittedName>
        <fullName evidence="2">Uncharacterized protein</fullName>
    </submittedName>
</protein>
<dbReference type="RefSeq" id="WP_326705843.1">
    <property type="nucleotide sequence ID" value="NZ_CP109083.1"/>
</dbReference>